<feature type="compositionally biased region" description="Gly residues" evidence="1">
    <location>
        <begin position="55"/>
        <end position="67"/>
    </location>
</feature>
<sequence>MSDPRIPNDVRKQVNDRITDQSSGTIAQVVEAGKSSQKRREDAKKKKEEEAKAKSGGGGGGGGSSST</sequence>
<reference evidence="2" key="1">
    <citation type="journal article" date="2020" name="Stud. Mycol.">
        <title>101 Dothideomycetes genomes: a test case for predicting lifestyles and emergence of pathogens.</title>
        <authorList>
            <person name="Haridas S."/>
            <person name="Albert R."/>
            <person name="Binder M."/>
            <person name="Bloem J."/>
            <person name="Labutti K."/>
            <person name="Salamov A."/>
            <person name="Andreopoulos B."/>
            <person name="Baker S."/>
            <person name="Barry K."/>
            <person name="Bills G."/>
            <person name="Bluhm B."/>
            <person name="Cannon C."/>
            <person name="Castanera R."/>
            <person name="Culley D."/>
            <person name="Daum C."/>
            <person name="Ezra D."/>
            <person name="Gonzalez J."/>
            <person name="Henrissat B."/>
            <person name="Kuo A."/>
            <person name="Liang C."/>
            <person name="Lipzen A."/>
            <person name="Lutzoni F."/>
            <person name="Magnuson J."/>
            <person name="Mondo S."/>
            <person name="Nolan M."/>
            <person name="Ohm R."/>
            <person name="Pangilinan J."/>
            <person name="Park H.-J."/>
            <person name="Ramirez L."/>
            <person name="Alfaro M."/>
            <person name="Sun H."/>
            <person name="Tritt A."/>
            <person name="Yoshinaga Y."/>
            <person name="Zwiers L.-H."/>
            <person name="Turgeon B."/>
            <person name="Goodwin S."/>
            <person name="Spatafora J."/>
            <person name="Crous P."/>
            <person name="Grigoriev I."/>
        </authorList>
    </citation>
    <scope>NUCLEOTIDE SEQUENCE</scope>
    <source>
        <strain evidence="2">CBS 122368</strain>
    </source>
</reference>
<accession>A0A6A6HRR1</accession>
<gene>
    <name evidence="2" type="ORF">BU26DRAFT_572976</name>
</gene>
<proteinExistence type="predicted"/>
<dbReference type="RefSeq" id="XP_033675237.1">
    <property type="nucleotide sequence ID" value="XM_033834290.1"/>
</dbReference>
<evidence type="ECO:0000313" key="2">
    <source>
        <dbReference type="EMBL" id="KAF2240233.1"/>
    </source>
</evidence>
<evidence type="ECO:0000256" key="1">
    <source>
        <dbReference type="SAM" id="MobiDB-lite"/>
    </source>
</evidence>
<keyword evidence="3" id="KW-1185">Reference proteome</keyword>
<organism evidence="2 3">
    <name type="scientific">Trematosphaeria pertusa</name>
    <dbReference type="NCBI Taxonomy" id="390896"/>
    <lineage>
        <taxon>Eukaryota</taxon>
        <taxon>Fungi</taxon>
        <taxon>Dikarya</taxon>
        <taxon>Ascomycota</taxon>
        <taxon>Pezizomycotina</taxon>
        <taxon>Dothideomycetes</taxon>
        <taxon>Pleosporomycetidae</taxon>
        <taxon>Pleosporales</taxon>
        <taxon>Massarineae</taxon>
        <taxon>Trematosphaeriaceae</taxon>
        <taxon>Trematosphaeria</taxon>
    </lineage>
</organism>
<protein>
    <submittedName>
        <fullName evidence="2">Uncharacterized protein</fullName>
    </submittedName>
</protein>
<dbReference type="EMBL" id="ML987224">
    <property type="protein sequence ID" value="KAF2240233.1"/>
    <property type="molecule type" value="Genomic_DNA"/>
</dbReference>
<feature type="compositionally biased region" description="Basic and acidic residues" evidence="1">
    <location>
        <begin position="38"/>
        <end position="53"/>
    </location>
</feature>
<dbReference type="AlphaFoldDB" id="A0A6A6HRR1"/>
<name>A0A6A6HRR1_9PLEO</name>
<dbReference type="Proteomes" id="UP000800094">
    <property type="component" value="Unassembled WGS sequence"/>
</dbReference>
<feature type="compositionally biased region" description="Basic and acidic residues" evidence="1">
    <location>
        <begin position="1"/>
        <end position="19"/>
    </location>
</feature>
<dbReference type="GeneID" id="54587620"/>
<evidence type="ECO:0000313" key="3">
    <source>
        <dbReference type="Proteomes" id="UP000800094"/>
    </source>
</evidence>
<feature type="region of interest" description="Disordered" evidence="1">
    <location>
        <begin position="1"/>
        <end position="67"/>
    </location>
</feature>